<feature type="compositionally biased region" description="Polar residues" evidence="1">
    <location>
        <begin position="224"/>
        <end position="241"/>
    </location>
</feature>
<evidence type="ECO:0000313" key="3">
    <source>
        <dbReference type="Proteomes" id="UP000799750"/>
    </source>
</evidence>
<dbReference type="EMBL" id="MU004188">
    <property type="protein sequence ID" value="KAF2496483.1"/>
    <property type="molecule type" value="Genomic_DNA"/>
</dbReference>
<name>A0A6A6QXW3_9PEZI</name>
<dbReference type="Proteomes" id="UP000799750">
    <property type="component" value="Unassembled WGS sequence"/>
</dbReference>
<keyword evidence="3" id="KW-1185">Reference proteome</keyword>
<protein>
    <submittedName>
        <fullName evidence="2">Uncharacterized protein</fullName>
    </submittedName>
</protein>
<accession>A0A6A6QXW3</accession>
<proteinExistence type="predicted"/>
<reference evidence="2" key="1">
    <citation type="journal article" date="2020" name="Stud. Mycol.">
        <title>101 Dothideomycetes genomes: a test case for predicting lifestyles and emergence of pathogens.</title>
        <authorList>
            <person name="Haridas S."/>
            <person name="Albert R."/>
            <person name="Binder M."/>
            <person name="Bloem J."/>
            <person name="Labutti K."/>
            <person name="Salamov A."/>
            <person name="Andreopoulos B."/>
            <person name="Baker S."/>
            <person name="Barry K."/>
            <person name="Bills G."/>
            <person name="Bluhm B."/>
            <person name="Cannon C."/>
            <person name="Castanera R."/>
            <person name="Culley D."/>
            <person name="Daum C."/>
            <person name="Ezra D."/>
            <person name="Gonzalez J."/>
            <person name="Henrissat B."/>
            <person name="Kuo A."/>
            <person name="Liang C."/>
            <person name="Lipzen A."/>
            <person name="Lutzoni F."/>
            <person name="Magnuson J."/>
            <person name="Mondo S."/>
            <person name="Nolan M."/>
            <person name="Ohm R."/>
            <person name="Pangilinan J."/>
            <person name="Park H.-J."/>
            <person name="Ramirez L."/>
            <person name="Alfaro M."/>
            <person name="Sun H."/>
            <person name="Tritt A."/>
            <person name="Yoshinaga Y."/>
            <person name="Zwiers L.-H."/>
            <person name="Turgeon B."/>
            <person name="Goodwin S."/>
            <person name="Spatafora J."/>
            <person name="Crous P."/>
            <person name="Grigoriev I."/>
        </authorList>
    </citation>
    <scope>NUCLEOTIDE SEQUENCE</scope>
    <source>
        <strain evidence="2">CBS 269.34</strain>
    </source>
</reference>
<feature type="region of interest" description="Disordered" evidence="1">
    <location>
        <begin position="166"/>
        <end position="241"/>
    </location>
</feature>
<evidence type="ECO:0000313" key="2">
    <source>
        <dbReference type="EMBL" id="KAF2496483.1"/>
    </source>
</evidence>
<organism evidence="2 3">
    <name type="scientific">Lophium mytilinum</name>
    <dbReference type="NCBI Taxonomy" id="390894"/>
    <lineage>
        <taxon>Eukaryota</taxon>
        <taxon>Fungi</taxon>
        <taxon>Dikarya</taxon>
        <taxon>Ascomycota</taxon>
        <taxon>Pezizomycotina</taxon>
        <taxon>Dothideomycetes</taxon>
        <taxon>Pleosporomycetidae</taxon>
        <taxon>Mytilinidiales</taxon>
        <taxon>Mytilinidiaceae</taxon>
        <taxon>Lophium</taxon>
    </lineage>
</organism>
<dbReference type="AlphaFoldDB" id="A0A6A6QXW3"/>
<feature type="region of interest" description="Disordered" evidence="1">
    <location>
        <begin position="94"/>
        <end position="125"/>
    </location>
</feature>
<sequence>MREHLSLGSQTSLARCKVSAYSDGKTEEEKTFIKVYRMVVPTSAPVREKRSGGASNSYHLQDDRYQTLDQQTRFCYSRYSLSVSGYLLASSRSKDEVTYDQRGHHRRGGEEYQSEPDHSRRCRARPSYPSRVVVRTRAQIHFVGLRQSPQQAITVANFAFPDAGADGGRPAGSRGMAAGTPTKRADKEISGGRSAGSPAKARTRHSVPMFAGVSPPRRADDSNTVRGTTPLLSADQYASSS</sequence>
<evidence type="ECO:0000256" key="1">
    <source>
        <dbReference type="SAM" id="MobiDB-lite"/>
    </source>
</evidence>
<gene>
    <name evidence="2" type="ORF">BU16DRAFT_539014</name>
</gene>